<reference evidence="2 3" key="1">
    <citation type="submission" date="2016-10" db="EMBL/GenBank/DDBJ databases">
        <authorList>
            <person name="Varghese N."/>
            <person name="Submissions S."/>
        </authorList>
    </citation>
    <scope>NUCLEOTIDE SEQUENCE [LARGE SCALE GENOMIC DNA]</scope>
    <source>
        <strain evidence="2 3">DSM 25353</strain>
    </source>
</reference>
<dbReference type="Proteomes" id="UP000198711">
    <property type="component" value="Unassembled WGS sequence"/>
</dbReference>
<protein>
    <submittedName>
        <fullName evidence="2">L-lactate dehydrogenase complex protein LldG</fullName>
    </submittedName>
</protein>
<dbReference type="AlphaFoldDB" id="A0A8X8I988"/>
<dbReference type="PANTHER" id="PTHR43682">
    <property type="entry name" value="LACTATE UTILIZATION PROTEIN C"/>
    <property type="match status" value="1"/>
</dbReference>
<dbReference type="InterPro" id="IPR003741">
    <property type="entry name" value="LUD_dom"/>
</dbReference>
<gene>
    <name evidence="2" type="ORF">SAMN05444410_101529</name>
</gene>
<dbReference type="EMBL" id="FNNO01000001">
    <property type="protein sequence ID" value="SDW21323.1"/>
    <property type="molecule type" value="Genomic_DNA"/>
</dbReference>
<dbReference type="Gene3D" id="3.40.50.10420">
    <property type="entry name" value="NagB/RpiA/CoA transferase-like"/>
    <property type="match status" value="1"/>
</dbReference>
<name>A0A8X8I988_9BACT</name>
<evidence type="ECO:0000259" key="1">
    <source>
        <dbReference type="Pfam" id="PF02589"/>
    </source>
</evidence>
<dbReference type="Pfam" id="PF02589">
    <property type="entry name" value="LUD_dom"/>
    <property type="match status" value="1"/>
</dbReference>
<dbReference type="InterPro" id="IPR024185">
    <property type="entry name" value="FTHF_cligase-like_sf"/>
</dbReference>
<organism evidence="2 3">
    <name type="scientific">Hydrobacter penzbergensis</name>
    <dbReference type="NCBI Taxonomy" id="1235997"/>
    <lineage>
        <taxon>Bacteria</taxon>
        <taxon>Pseudomonadati</taxon>
        <taxon>Bacteroidota</taxon>
        <taxon>Chitinophagia</taxon>
        <taxon>Chitinophagales</taxon>
        <taxon>Chitinophagaceae</taxon>
        <taxon>Hydrobacter</taxon>
    </lineage>
</organism>
<proteinExistence type="predicted"/>
<sequence length="194" mass="21197">MSNSRENILAAINANKPAPVELPEIPLFERKGNLVNVFIGALEFIGATSVKVASLSEVDEYLESLQQAGTRLVNTIAELNGYNINAYKRANASELEALDTAFIKGQVGVAENGAIWVSESDMINRLFPFICRKLVLVINAKDIVYNMHEAYRRIKVDKDGYGTFIAGPSKTADIEQSLVVGAHGPLELKVFIVS</sequence>
<dbReference type="RefSeq" id="WP_092721679.1">
    <property type="nucleotide sequence ID" value="NZ_FNNO01000001.1"/>
</dbReference>
<dbReference type="PANTHER" id="PTHR43682:SF1">
    <property type="entry name" value="LACTATE UTILIZATION PROTEIN C"/>
    <property type="match status" value="1"/>
</dbReference>
<evidence type="ECO:0000313" key="3">
    <source>
        <dbReference type="Proteomes" id="UP000198711"/>
    </source>
</evidence>
<dbReference type="SUPFAM" id="SSF100950">
    <property type="entry name" value="NagB/RpiA/CoA transferase-like"/>
    <property type="match status" value="1"/>
</dbReference>
<accession>A0A8X8I988</accession>
<dbReference type="InterPro" id="IPR037171">
    <property type="entry name" value="NagB/RpiA_transferase-like"/>
</dbReference>
<feature type="domain" description="LUD" evidence="1">
    <location>
        <begin position="86"/>
        <end position="193"/>
    </location>
</feature>
<comment type="caution">
    <text evidence="2">The sequence shown here is derived from an EMBL/GenBank/DDBJ whole genome shotgun (WGS) entry which is preliminary data.</text>
</comment>
<keyword evidence="3" id="KW-1185">Reference proteome</keyword>
<evidence type="ECO:0000313" key="2">
    <source>
        <dbReference type="EMBL" id="SDW21323.1"/>
    </source>
</evidence>